<dbReference type="Pfam" id="PF22694">
    <property type="entry name" value="CtpB_N-like"/>
    <property type="match status" value="1"/>
</dbReference>
<gene>
    <name evidence="6" type="ORF">KU39_3124</name>
</gene>
<dbReference type="InterPro" id="IPR036034">
    <property type="entry name" value="PDZ_sf"/>
</dbReference>
<dbReference type="GO" id="GO:0004175">
    <property type="term" value="F:endopeptidase activity"/>
    <property type="evidence" value="ECO:0007669"/>
    <property type="project" value="TreeGrafter"/>
</dbReference>
<evidence type="ECO:0000313" key="7">
    <source>
        <dbReference type="Proteomes" id="UP000029558"/>
    </source>
</evidence>
<dbReference type="Proteomes" id="UP000029558">
    <property type="component" value="Chromosome"/>
</dbReference>
<dbReference type="CDD" id="cd06782">
    <property type="entry name" value="cpPDZ_CPP-like"/>
    <property type="match status" value="1"/>
</dbReference>
<keyword evidence="2 5" id="KW-0645">Protease</keyword>
<dbReference type="FunFam" id="2.30.42.10:FF:000063">
    <property type="entry name" value="Peptidase, S41 family"/>
    <property type="match status" value="1"/>
</dbReference>
<dbReference type="GO" id="GO:0007165">
    <property type="term" value="P:signal transduction"/>
    <property type="evidence" value="ECO:0007669"/>
    <property type="project" value="TreeGrafter"/>
</dbReference>
<name>A0A1L6TFJ6_PISSA</name>
<dbReference type="GO" id="GO:0030288">
    <property type="term" value="C:outer membrane-bounded periplasmic space"/>
    <property type="evidence" value="ECO:0007669"/>
    <property type="project" value="TreeGrafter"/>
</dbReference>
<dbReference type="PANTHER" id="PTHR32060">
    <property type="entry name" value="TAIL-SPECIFIC PROTEASE"/>
    <property type="match status" value="1"/>
</dbReference>
<dbReference type="AlphaFoldDB" id="A0A1L6TFJ6"/>
<dbReference type="InterPro" id="IPR055210">
    <property type="entry name" value="CtpA/B_N"/>
</dbReference>
<dbReference type="OrthoDB" id="9812068at2"/>
<dbReference type="RefSeq" id="WP_027242742.1">
    <property type="nucleotide sequence ID" value="NZ_CP012508.1"/>
</dbReference>
<accession>A0A1L6TFJ6</accession>
<dbReference type="Gene3D" id="2.30.42.10">
    <property type="match status" value="1"/>
</dbReference>
<dbReference type="InterPro" id="IPR004447">
    <property type="entry name" value="Peptidase_S41A"/>
</dbReference>
<dbReference type="GO" id="GO:0008236">
    <property type="term" value="F:serine-type peptidase activity"/>
    <property type="evidence" value="ECO:0007669"/>
    <property type="project" value="UniProtKB-KW"/>
</dbReference>
<reference evidence="6 7" key="1">
    <citation type="journal article" date="2014" name="Genome Announc.">
        <title>Comparative Genome Analysis of Two Isolates of the Fish Pathogen Piscirickettsia salmonis from Different Hosts Reveals Major Differences in Virulence-Associated Secretion Systems.</title>
        <authorList>
            <person name="Bohle H."/>
            <person name="Henriquez P."/>
            <person name="Grothusen H."/>
            <person name="Navas E."/>
            <person name="Sandoval A."/>
            <person name="Bustamante F."/>
            <person name="Bustos P."/>
            <person name="Mancilla M."/>
        </authorList>
    </citation>
    <scope>NUCLEOTIDE SEQUENCE [LARGE SCALE GENOMIC DNA]</scope>
    <source>
        <strain evidence="7">B1-32597</strain>
    </source>
</reference>
<dbReference type="Pfam" id="PF13180">
    <property type="entry name" value="PDZ_2"/>
    <property type="match status" value="1"/>
</dbReference>
<dbReference type="InterPro" id="IPR005151">
    <property type="entry name" value="Tail-specific_protease"/>
</dbReference>
<evidence type="ECO:0000313" key="6">
    <source>
        <dbReference type="EMBL" id="ALB24297.1"/>
    </source>
</evidence>
<organism evidence="6 7">
    <name type="scientific">Piscirickettsia salmonis</name>
    <dbReference type="NCBI Taxonomy" id="1238"/>
    <lineage>
        <taxon>Bacteria</taxon>
        <taxon>Pseudomonadati</taxon>
        <taxon>Pseudomonadota</taxon>
        <taxon>Gammaproteobacteria</taxon>
        <taxon>Thiotrichales</taxon>
        <taxon>Piscirickettsiaceae</taxon>
        <taxon>Piscirickettsia</taxon>
    </lineage>
</organism>
<dbReference type="Pfam" id="PF03572">
    <property type="entry name" value="Peptidase_S41"/>
    <property type="match status" value="1"/>
</dbReference>
<dbReference type="EMBL" id="CP012508">
    <property type="protein sequence ID" value="ALB24297.1"/>
    <property type="molecule type" value="Genomic_DNA"/>
</dbReference>
<evidence type="ECO:0000256" key="4">
    <source>
        <dbReference type="ARBA" id="ARBA00022825"/>
    </source>
</evidence>
<protein>
    <submittedName>
        <fullName evidence="6">Peptidase S41</fullName>
    </submittedName>
</protein>
<dbReference type="SMART" id="SM00245">
    <property type="entry name" value="TSPc"/>
    <property type="match status" value="1"/>
</dbReference>
<dbReference type="SUPFAM" id="SSF50156">
    <property type="entry name" value="PDZ domain-like"/>
    <property type="match status" value="1"/>
</dbReference>
<dbReference type="InterPro" id="IPR001478">
    <property type="entry name" value="PDZ"/>
</dbReference>
<dbReference type="Gene3D" id="3.90.226.10">
    <property type="entry name" value="2-enoyl-CoA Hydratase, Chain A, domain 1"/>
    <property type="match status" value="1"/>
</dbReference>
<dbReference type="InterPro" id="IPR029045">
    <property type="entry name" value="ClpP/crotonase-like_dom_sf"/>
</dbReference>
<comment type="similarity">
    <text evidence="1 5">Belongs to the peptidase S41A family.</text>
</comment>
<dbReference type="Gene3D" id="3.30.750.44">
    <property type="match status" value="1"/>
</dbReference>
<dbReference type="SUPFAM" id="SSF52096">
    <property type="entry name" value="ClpP/crotonase"/>
    <property type="match status" value="1"/>
</dbReference>
<sequence>MKRLLKYSMCCLMPSLLMTLSVSASAQQQQPLPVEDLQRFVRSLDMVKRYYVQEINDKKVFENAIRGMLSGLDPHSAYLDKRDYQDLQVSTSGKFGGLGIEVTMDRDVVKVISPIDDTPAYQAGIQSGDLIIKIDETPVRGLKLRDAVDKMRGDIGEKVTLTILRKGEKKPLLVDVIRDRIVVRSVKSKIYDESYGYIRVSQFQEKTGRDLIKVIKSMKKSSKGKIKGLVLDLRNNPGGLLNSAVDVAEVFLDKRDLKKNKKIVYAKGRFPGSSIEEVVQDSDLTGGVPIVVLVNGGSASASEIVAGALQDHHRAVVMGTKTFGKGSVQTILPLPDKTALKMTTALYYTPKGRSIQAKGIEPDIKVERLKIKIDEEKDISTISEADLDKHLAAVSPVKKNKTKNSSDQLVEKDYQLYSAINLLKGMTVVNPKKYM</sequence>
<dbReference type="CDD" id="cd07560">
    <property type="entry name" value="Peptidase_S41_CPP"/>
    <property type="match status" value="1"/>
</dbReference>
<evidence type="ECO:0000256" key="5">
    <source>
        <dbReference type="RuleBase" id="RU004404"/>
    </source>
</evidence>
<dbReference type="NCBIfam" id="TIGR00225">
    <property type="entry name" value="prc"/>
    <property type="match status" value="1"/>
</dbReference>
<proteinExistence type="inferred from homology"/>
<dbReference type="GO" id="GO:0006508">
    <property type="term" value="P:proteolysis"/>
    <property type="evidence" value="ECO:0007669"/>
    <property type="project" value="UniProtKB-KW"/>
</dbReference>
<evidence type="ECO:0000256" key="3">
    <source>
        <dbReference type="ARBA" id="ARBA00022801"/>
    </source>
</evidence>
<dbReference type="FunFam" id="3.90.226.10:FF:000029">
    <property type="entry name" value="Peptidase, S41 family"/>
    <property type="match status" value="1"/>
</dbReference>
<keyword evidence="4 5" id="KW-0720">Serine protease</keyword>
<evidence type="ECO:0000256" key="1">
    <source>
        <dbReference type="ARBA" id="ARBA00009179"/>
    </source>
</evidence>
<dbReference type="PROSITE" id="PS50106">
    <property type="entry name" value="PDZ"/>
    <property type="match status" value="1"/>
</dbReference>
<dbReference type="PANTHER" id="PTHR32060:SF30">
    <property type="entry name" value="CARBOXY-TERMINAL PROCESSING PROTEASE CTPA"/>
    <property type="match status" value="1"/>
</dbReference>
<evidence type="ECO:0000256" key="2">
    <source>
        <dbReference type="ARBA" id="ARBA00022670"/>
    </source>
</evidence>
<dbReference type="SMART" id="SM00228">
    <property type="entry name" value="PDZ"/>
    <property type="match status" value="1"/>
</dbReference>
<keyword evidence="3 5" id="KW-0378">Hydrolase</keyword>